<evidence type="ECO:0000313" key="4">
    <source>
        <dbReference type="Proteomes" id="UP001198565"/>
    </source>
</evidence>
<dbReference type="Pfam" id="PF02627">
    <property type="entry name" value="CMD"/>
    <property type="match status" value="1"/>
</dbReference>
<dbReference type="RefSeq" id="WP_222973769.1">
    <property type="nucleotide sequence ID" value="NZ_JAINVZ010000002.1"/>
</dbReference>
<proteinExistence type="predicted"/>
<dbReference type="PANTHER" id="PTHR34846">
    <property type="entry name" value="4-CARBOXYMUCONOLACTONE DECARBOXYLASE FAMILY PROTEIN (AFU_ORTHOLOGUE AFUA_6G11590)"/>
    <property type="match status" value="1"/>
</dbReference>
<comment type="caution">
    <text evidence="3">The sequence shown here is derived from an EMBL/GenBank/DDBJ whole genome shotgun (WGS) entry which is preliminary data.</text>
</comment>
<protein>
    <submittedName>
        <fullName evidence="3">Carboxymuconolactone decarboxylase family protein</fullName>
    </submittedName>
</protein>
<keyword evidence="4" id="KW-1185">Reference proteome</keyword>
<dbReference type="PANTHER" id="PTHR34846:SF10">
    <property type="entry name" value="CYTOPLASMIC PROTEIN"/>
    <property type="match status" value="1"/>
</dbReference>
<reference evidence="3 4" key="1">
    <citation type="submission" date="2021-08" db="EMBL/GenBank/DDBJ databases">
        <title>Streptomyces sp. PTM05 isolated from lichen.</title>
        <authorList>
            <person name="Somphong A."/>
            <person name="Phongsopitanun W."/>
            <person name="Tanasupawat S."/>
        </authorList>
    </citation>
    <scope>NUCLEOTIDE SEQUENCE [LARGE SCALE GENOMIC DNA]</scope>
    <source>
        <strain evidence="3 4">Ptm05</strain>
    </source>
</reference>
<dbReference type="InterPro" id="IPR003779">
    <property type="entry name" value="CMD-like"/>
</dbReference>
<feature type="domain" description="Carboxymuconolactone decarboxylase-like" evidence="2">
    <location>
        <begin position="33"/>
        <end position="114"/>
    </location>
</feature>
<evidence type="ECO:0000313" key="3">
    <source>
        <dbReference type="EMBL" id="MBY8883914.1"/>
    </source>
</evidence>
<dbReference type="InterPro" id="IPR029032">
    <property type="entry name" value="AhpD-like"/>
</dbReference>
<name>A0ABS7QL48_9ACTN</name>
<dbReference type="NCBIfam" id="TIGR00778">
    <property type="entry name" value="ahpD_dom"/>
    <property type="match status" value="1"/>
</dbReference>
<dbReference type="Proteomes" id="UP001198565">
    <property type="component" value="Unassembled WGS sequence"/>
</dbReference>
<gene>
    <name evidence="3" type="ORF">K7472_03540</name>
</gene>
<dbReference type="SUPFAM" id="SSF69118">
    <property type="entry name" value="AhpD-like"/>
    <property type="match status" value="1"/>
</dbReference>
<organism evidence="3 4">
    <name type="scientific">Streptantibioticus parmotrematis</name>
    <dbReference type="NCBI Taxonomy" id="2873249"/>
    <lineage>
        <taxon>Bacteria</taxon>
        <taxon>Bacillati</taxon>
        <taxon>Actinomycetota</taxon>
        <taxon>Actinomycetes</taxon>
        <taxon>Kitasatosporales</taxon>
        <taxon>Streptomycetaceae</taxon>
        <taxon>Streptantibioticus</taxon>
    </lineage>
</organism>
<evidence type="ECO:0000259" key="2">
    <source>
        <dbReference type="Pfam" id="PF02627"/>
    </source>
</evidence>
<dbReference type="InterPro" id="IPR004675">
    <property type="entry name" value="AhpD_core"/>
</dbReference>
<feature type="region of interest" description="Disordered" evidence="1">
    <location>
        <begin position="1"/>
        <end position="23"/>
    </location>
</feature>
<dbReference type="Gene3D" id="1.20.1290.10">
    <property type="entry name" value="AhpD-like"/>
    <property type="match status" value="1"/>
</dbReference>
<dbReference type="EMBL" id="JAINVZ010000002">
    <property type="protein sequence ID" value="MBY8883914.1"/>
    <property type="molecule type" value="Genomic_DNA"/>
</dbReference>
<accession>A0ABS7QL48</accession>
<evidence type="ECO:0000256" key="1">
    <source>
        <dbReference type="SAM" id="MobiDB-lite"/>
    </source>
</evidence>
<sequence>MTTTANTTETLEHATDAPVPAEPQRMRLPKLAPDFYAAMRALDEAAGDGLDPVVSELIRIRASQLNGCAFCLDMHTRDARALGVGDRKLTGVAVWRDTPFFSARERAALALAEAITTLGEHGVPDEVYDEAARVFDEAELSRLIAMSITINAWNRIGVTTRMSPPARES</sequence>